<comment type="caution">
    <text evidence="8">The sequence shown here is derived from an EMBL/GenBank/DDBJ whole genome shotgun (WGS) entry which is preliminary data.</text>
</comment>
<reference evidence="8 9" key="1">
    <citation type="journal article" date="2016" name="Int. J. Syst. Evol. Microbiol.">
        <title>Arsenicitalea aurantiaca gen. nov., sp. nov., a new member of the family Hyphomicrobiaceae, isolated from high-arsenic sediment.</title>
        <authorList>
            <person name="Mu Y."/>
            <person name="Zhou L."/>
            <person name="Zeng X.C."/>
            <person name="Liu L."/>
            <person name="Pan Y."/>
            <person name="Chen X."/>
            <person name="Wang J."/>
            <person name="Li S."/>
            <person name="Li W.J."/>
            <person name="Wang Y."/>
        </authorList>
    </citation>
    <scope>NUCLEOTIDE SEQUENCE [LARGE SCALE GENOMIC DNA]</scope>
    <source>
        <strain evidence="8 9">42-50</strain>
    </source>
</reference>
<dbReference type="GO" id="GO:0043190">
    <property type="term" value="C:ATP-binding cassette (ABC) transporter complex"/>
    <property type="evidence" value="ECO:0007669"/>
    <property type="project" value="TreeGrafter"/>
</dbReference>
<evidence type="ECO:0000256" key="7">
    <source>
        <dbReference type="SAM" id="Phobius"/>
    </source>
</evidence>
<feature type="transmembrane region" description="Helical" evidence="7">
    <location>
        <begin position="144"/>
        <end position="166"/>
    </location>
</feature>
<evidence type="ECO:0000256" key="1">
    <source>
        <dbReference type="ARBA" id="ARBA00004651"/>
    </source>
</evidence>
<name>A0A433X389_9HYPH</name>
<keyword evidence="9" id="KW-1185">Reference proteome</keyword>
<keyword evidence="3 7" id="KW-0812">Transmembrane</keyword>
<evidence type="ECO:0000313" key="9">
    <source>
        <dbReference type="Proteomes" id="UP000281547"/>
    </source>
</evidence>
<evidence type="ECO:0000256" key="3">
    <source>
        <dbReference type="ARBA" id="ARBA00022692"/>
    </source>
</evidence>
<evidence type="ECO:0000256" key="4">
    <source>
        <dbReference type="ARBA" id="ARBA00022989"/>
    </source>
</evidence>
<comment type="subcellular location">
    <subcellularLocation>
        <location evidence="1">Cell membrane</location>
        <topology evidence="1">Multi-pass membrane protein</topology>
    </subcellularLocation>
</comment>
<feature type="transmembrane region" description="Helical" evidence="7">
    <location>
        <begin position="377"/>
        <end position="397"/>
    </location>
</feature>
<dbReference type="PANTHER" id="PTHR33529">
    <property type="entry name" value="SLR0882 PROTEIN-RELATED"/>
    <property type="match status" value="1"/>
</dbReference>
<keyword evidence="4 7" id="KW-1133">Transmembrane helix</keyword>
<evidence type="ECO:0000256" key="2">
    <source>
        <dbReference type="ARBA" id="ARBA00022475"/>
    </source>
</evidence>
<protein>
    <submittedName>
        <fullName evidence="8">LptF/LptG family permease</fullName>
    </submittedName>
</protein>
<evidence type="ECO:0000313" key="8">
    <source>
        <dbReference type="EMBL" id="RUT28527.1"/>
    </source>
</evidence>
<dbReference type="Pfam" id="PF03739">
    <property type="entry name" value="LptF_LptG"/>
    <property type="match status" value="1"/>
</dbReference>
<gene>
    <name evidence="8" type="ORF">EMQ25_16240</name>
</gene>
<dbReference type="InterPro" id="IPR005495">
    <property type="entry name" value="LptG/LptF_permease"/>
</dbReference>
<feature type="transmembrane region" description="Helical" evidence="7">
    <location>
        <begin position="102"/>
        <end position="123"/>
    </location>
</feature>
<keyword evidence="5 7" id="KW-0472">Membrane</keyword>
<dbReference type="EMBL" id="RZNJ01000007">
    <property type="protein sequence ID" value="RUT28527.1"/>
    <property type="molecule type" value="Genomic_DNA"/>
</dbReference>
<organism evidence="8 9">
    <name type="scientific">Arsenicitalea aurantiaca</name>
    <dbReference type="NCBI Taxonomy" id="1783274"/>
    <lineage>
        <taxon>Bacteria</taxon>
        <taxon>Pseudomonadati</taxon>
        <taxon>Pseudomonadota</taxon>
        <taxon>Alphaproteobacteria</taxon>
        <taxon>Hyphomicrobiales</taxon>
        <taxon>Devosiaceae</taxon>
        <taxon>Arsenicitalea</taxon>
    </lineage>
</organism>
<dbReference type="Proteomes" id="UP000281547">
    <property type="component" value="Unassembled WGS sequence"/>
</dbReference>
<feature type="region of interest" description="Disordered" evidence="6">
    <location>
        <begin position="1"/>
        <end position="22"/>
    </location>
</feature>
<sequence>MAAARASIPQRPATGEARNGHAPARRLAWTGEPLHGAGRPHPLGDPMNRLGAYLLGLFTREAAMLFAVAAVLVFLIQCLRIFDLVSVRGQGLWTLMGQAVLTMPALAVIFLYLCTAIGLARALRGLQASHELAVIHSNRRVPALMGAIGLFTLAATLLVLVLSSIVQPLAQRQYNAWSAAITADLVGRSLAPDRFTEIVPGVILSIGGREADGTITDFFADDMRDPQMRRTYIARSALLATDEDGFVLQLRDGSVEYMTAEGEFSRVAFGGYDVALEQLTEPVERDRSYSERTSLDIIASVARGEPFEPRAQFEIATRLGEGLRVITYCLFATALAAFPHGRRRGGRIPIELVVLSAAFLERSVNEALPVAGALREVAGALLFFTIALVLVLVRLRAYLPGRVPVRRESGA</sequence>
<proteinExistence type="predicted"/>
<evidence type="ECO:0000256" key="5">
    <source>
        <dbReference type="ARBA" id="ARBA00023136"/>
    </source>
</evidence>
<keyword evidence="2" id="KW-1003">Cell membrane</keyword>
<accession>A0A433X389</accession>
<feature type="transmembrane region" description="Helical" evidence="7">
    <location>
        <begin position="62"/>
        <end position="82"/>
    </location>
</feature>
<dbReference type="PANTHER" id="PTHR33529:SF6">
    <property type="entry name" value="YJGP_YJGQ FAMILY PERMEASE"/>
    <property type="match status" value="1"/>
</dbReference>
<dbReference type="AlphaFoldDB" id="A0A433X389"/>
<evidence type="ECO:0000256" key="6">
    <source>
        <dbReference type="SAM" id="MobiDB-lite"/>
    </source>
</evidence>
<dbReference type="GO" id="GO:0015920">
    <property type="term" value="P:lipopolysaccharide transport"/>
    <property type="evidence" value="ECO:0007669"/>
    <property type="project" value="TreeGrafter"/>
</dbReference>